<dbReference type="SUPFAM" id="SSF54001">
    <property type="entry name" value="Cysteine proteinases"/>
    <property type="match status" value="1"/>
</dbReference>
<dbReference type="PRINTS" id="PR01543">
    <property type="entry name" value="ANATRNSFRASE"/>
</dbReference>
<keyword evidence="4" id="KW-1185">Reference proteome</keyword>
<dbReference type="Gene3D" id="2.40.128.150">
    <property type="entry name" value="Cysteine proteinases"/>
    <property type="match status" value="1"/>
</dbReference>
<dbReference type="Proteomes" id="UP000565711">
    <property type="component" value="Unassembled WGS sequence"/>
</dbReference>
<dbReference type="PANTHER" id="PTHR11786">
    <property type="entry name" value="N-HYDROXYARYLAMINE O-ACETYLTRANSFERASE"/>
    <property type="match status" value="1"/>
</dbReference>
<dbReference type="AlphaFoldDB" id="A0A846Y4N3"/>
<dbReference type="InterPro" id="IPR001447">
    <property type="entry name" value="Arylamine_N-AcTrfase"/>
</dbReference>
<dbReference type="GO" id="GO:0016407">
    <property type="term" value="F:acetyltransferase activity"/>
    <property type="evidence" value="ECO:0007669"/>
    <property type="project" value="InterPro"/>
</dbReference>
<comment type="caution">
    <text evidence="3">The sequence shown here is derived from an EMBL/GenBank/DDBJ whole genome shotgun (WGS) entry which is preliminary data.</text>
</comment>
<protein>
    <submittedName>
        <fullName evidence="3">Arylamine N-acetyltransferase</fullName>
    </submittedName>
</protein>
<name>A0A846Y4N3_9NOCA</name>
<proteinExistence type="inferred from homology"/>
<evidence type="ECO:0000313" key="4">
    <source>
        <dbReference type="Proteomes" id="UP000565711"/>
    </source>
</evidence>
<dbReference type="Gene3D" id="3.30.2140.10">
    <property type="entry name" value="Arylamine N-acetyltransferase"/>
    <property type="match status" value="1"/>
</dbReference>
<sequence length="286" mass="31461">MTDDSARASQWGGAELDVAAYFARIGFTGPAEPTAATLRALHAAHTSSVPFENLEPVLKRPVPLDVPSLQDKIVRTARGGYCYENVGLFAAALERLGFGVTGLHGRVSMGARGSIRPATHALLRVTTADDDRVWLCDVGFGAGPLAPLELVPGAVNTGDWRFRLERSRGDLDSELWILHHFARDGWIDRYSFTLNPQYPVDYAVGNHFVSTAPRSPFVTRPFVQRFRPDRHEILDDTTWITEYPDGTAHRRDLAPADLPKILAAEFDIELGDADAARVASAEWRTG</sequence>
<organism evidence="3 4">
    <name type="scientific">Nocardia vermiculata</name>
    <dbReference type="NCBI Taxonomy" id="257274"/>
    <lineage>
        <taxon>Bacteria</taxon>
        <taxon>Bacillati</taxon>
        <taxon>Actinomycetota</taxon>
        <taxon>Actinomycetes</taxon>
        <taxon>Mycobacteriales</taxon>
        <taxon>Nocardiaceae</taxon>
        <taxon>Nocardia</taxon>
    </lineage>
</organism>
<dbReference type="PANTHER" id="PTHR11786:SF0">
    <property type="entry name" value="ARYLAMINE N-ACETYLTRANSFERASE 4-RELATED"/>
    <property type="match status" value="1"/>
</dbReference>
<dbReference type="EMBL" id="JAAXOP010000014">
    <property type="protein sequence ID" value="NKY52890.1"/>
    <property type="molecule type" value="Genomic_DNA"/>
</dbReference>
<comment type="similarity">
    <text evidence="1 2">Belongs to the arylamine N-acetyltransferase family.</text>
</comment>
<gene>
    <name evidence="3" type="ORF">HGA08_22050</name>
</gene>
<dbReference type="RefSeq" id="WP_067875762.1">
    <property type="nucleotide sequence ID" value="NZ_JAAXOP010000014.1"/>
</dbReference>
<accession>A0A846Y4N3</accession>
<dbReference type="InterPro" id="IPR038765">
    <property type="entry name" value="Papain-like_cys_pep_sf"/>
</dbReference>
<evidence type="ECO:0000313" key="3">
    <source>
        <dbReference type="EMBL" id="NKY52890.1"/>
    </source>
</evidence>
<keyword evidence="3" id="KW-0808">Transferase</keyword>
<evidence type="ECO:0000256" key="1">
    <source>
        <dbReference type="ARBA" id="ARBA00006547"/>
    </source>
</evidence>
<evidence type="ECO:0000256" key="2">
    <source>
        <dbReference type="RuleBase" id="RU003452"/>
    </source>
</evidence>
<dbReference type="Pfam" id="PF00797">
    <property type="entry name" value="Acetyltransf_2"/>
    <property type="match status" value="1"/>
</dbReference>
<reference evidence="3 4" key="1">
    <citation type="submission" date="2020-04" db="EMBL/GenBank/DDBJ databases">
        <title>MicrobeNet Type strains.</title>
        <authorList>
            <person name="Nicholson A.C."/>
        </authorList>
    </citation>
    <scope>NUCLEOTIDE SEQUENCE [LARGE SCALE GENOMIC DNA]</scope>
    <source>
        <strain evidence="3 4">JCM 12354</strain>
    </source>
</reference>